<dbReference type="Proteomes" id="UP000002058">
    <property type="component" value="Unassembled WGS sequence"/>
</dbReference>
<dbReference type="OrthoDB" id="5569911at2759"/>
<keyword evidence="1" id="KW-0175">Coiled coil</keyword>
<evidence type="ECO:0000259" key="4">
    <source>
        <dbReference type="Pfam" id="PF25078"/>
    </source>
</evidence>
<proteinExistence type="predicted"/>
<reference evidence="6" key="1">
    <citation type="journal article" date="2009" name="Genome Res.">
        <title>Comparative genomic analyses of the human fungal pathogens Coccidioides and their relatives.</title>
        <authorList>
            <person name="Sharpton T.J."/>
            <person name="Stajich J.E."/>
            <person name="Rounsley S.D."/>
            <person name="Gardner M.J."/>
            <person name="Wortman J.R."/>
            <person name="Jordar V.S."/>
            <person name="Maiti R."/>
            <person name="Kodira C.D."/>
            <person name="Neafsey D.E."/>
            <person name="Zeng Q."/>
            <person name="Hung C.-Y."/>
            <person name="McMahan C."/>
            <person name="Muszewska A."/>
            <person name="Grynberg M."/>
            <person name="Mandel M.A."/>
            <person name="Kellner E.M."/>
            <person name="Barker B.M."/>
            <person name="Galgiani J.N."/>
            <person name="Orbach M.J."/>
            <person name="Kirkland T.N."/>
            <person name="Cole G.T."/>
            <person name="Henn M.R."/>
            <person name="Birren B.W."/>
            <person name="Taylor J.W."/>
        </authorList>
    </citation>
    <scope>NUCLEOTIDE SEQUENCE [LARGE SCALE GENOMIC DNA]</scope>
    <source>
        <strain evidence="6">UAMH 1704</strain>
    </source>
</reference>
<feature type="region of interest" description="Disordered" evidence="2">
    <location>
        <begin position="1"/>
        <end position="33"/>
    </location>
</feature>
<evidence type="ECO:0000256" key="2">
    <source>
        <dbReference type="SAM" id="MobiDB-lite"/>
    </source>
</evidence>
<accession>C4JS28</accession>
<feature type="coiled-coil region" evidence="1">
    <location>
        <begin position="350"/>
        <end position="663"/>
    </location>
</feature>
<dbReference type="eggNOG" id="ENOG502SEEP">
    <property type="taxonomic scope" value="Eukaryota"/>
</dbReference>
<feature type="domain" description="Up-regulated during septation protein 1" evidence="3">
    <location>
        <begin position="75"/>
        <end position="215"/>
    </location>
</feature>
<keyword evidence="6" id="KW-1185">Reference proteome</keyword>
<organism evidence="5 6">
    <name type="scientific">Uncinocarpus reesii (strain UAMH 1704)</name>
    <dbReference type="NCBI Taxonomy" id="336963"/>
    <lineage>
        <taxon>Eukaryota</taxon>
        <taxon>Fungi</taxon>
        <taxon>Dikarya</taxon>
        <taxon>Ascomycota</taxon>
        <taxon>Pezizomycotina</taxon>
        <taxon>Eurotiomycetes</taxon>
        <taxon>Eurotiomycetidae</taxon>
        <taxon>Onygenales</taxon>
        <taxon>Onygenaceae</taxon>
        <taxon>Uncinocarpus</taxon>
    </lineage>
</organism>
<dbReference type="InterPro" id="IPR029191">
    <property type="entry name" value="Uds1"/>
</dbReference>
<gene>
    <name evidence="5" type="ORF">UREG_05267</name>
</gene>
<protein>
    <submittedName>
        <fullName evidence="5">Uncharacterized protein</fullName>
    </submittedName>
</protein>
<evidence type="ECO:0000256" key="1">
    <source>
        <dbReference type="SAM" id="Coils"/>
    </source>
</evidence>
<dbReference type="RefSeq" id="XP_002584578.1">
    <property type="nucleotide sequence ID" value="XM_002584532.1"/>
</dbReference>
<sequence>MNIPSYRSSLSSYPDPQNFSSSIAPMPPPPPSKALLEGYRNVLDSNEDEAPRYNPLNYSHPRSSVLLNASDPVAMHLLAETALTDSMQFEVLSFEEVEELKKELLLLSNRIEASKRKLTLEMKLQEAAFSLSKLYDSKSSRRGSSDTSPESSPKSHRRRISFFGRHSFQNRSDEELSLSVRRCEDIAQELWKLERRASEIRRRILEHTAGVLQMTHKGLKKKGAIRQERNSDMAEFDERSLYRTPEYLDDFNRGHTRRDFPTVIAVERNSVSLVALHDAKRRLDESNSRLRNMILRANPDQDVDYIQENSNGAPADPIIAVQTSLDTLDRGLESMAIHQDNMPQETGGLASEAERRLDKINKRLDTILIAAGSTRPQLTPRTSTFTKSLKEQLDYLDQVVEDADKRVENLTDQKTILTTQIQQQRELNCKSDAERDAHIADLTEEIVILRKDLDRSRKETSALKQELDDARQESFVREQGQFAGESSTILAEKEARQEAEMRLAMKENEIANLENSLHKFTQELEDREQILASKENQIASFEEYRNRVKDDLDAAEREQAAKEDQIASLQSTIQQLRSEKELEMENARQAGGDSRQELQKLQSDYAELESELVRIQTELTMARAELDGAYGSRAERAAQVAANPAIQKEMDELKQRNMSLTEELARC</sequence>
<dbReference type="GeneID" id="8442125"/>
<dbReference type="Pfam" id="PF15456">
    <property type="entry name" value="Uds1"/>
    <property type="match status" value="1"/>
</dbReference>
<dbReference type="Gene3D" id="1.10.287.1490">
    <property type="match status" value="1"/>
</dbReference>
<dbReference type="AlphaFoldDB" id="C4JS28"/>
<dbReference type="OMA" id="LQEQMII"/>
<dbReference type="InterPro" id="IPR056703">
    <property type="entry name" value="DUF7801"/>
</dbReference>
<dbReference type="KEGG" id="ure:UREG_05267"/>
<name>C4JS28_UNCRE</name>
<dbReference type="VEuPathDB" id="FungiDB:UREG_05267"/>
<feature type="domain" description="DUF7801" evidence="4">
    <location>
        <begin position="594"/>
        <end position="665"/>
    </location>
</feature>
<evidence type="ECO:0000259" key="3">
    <source>
        <dbReference type="Pfam" id="PF15456"/>
    </source>
</evidence>
<feature type="region of interest" description="Disordered" evidence="2">
    <location>
        <begin position="137"/>
        <end position="159"/>
    </location>
</feature>
<evidence type="ECO:0000313" key="6">
    <source>
        <dbReference type="Proteomes" id="UP000002058"/>
    </source>
</evidence>
<dbReference type="InParanoid" id="C4JS28"/>
<dbReference type="EMBL" id="CH476617">
    <property type="protein sequence ID" value="EEP80425.1"/>
    <property type="molecule type" value="Genomic_DNA"/>
</dbReference>
<dbReference type="HOGENOM" id="CLU_006409_0_0_1"/>
<dbReference type="Pfam" id="PF25078">
    <property type="entry name" value="DUF7801"/>
    <property type="match status" value="1"/>
</dbReference>
<evidence type="ECO:0000313" key="5">
    <source>
        <dbReference type="EMBL" id="EEP80425.1"/>
    </source>
</evidence>
<feature type="compositionally biased region" description="Polar residues" evidence="2">
    <location>
        <begin position="1"/>
        <end position="19"/>
    </location>
</feature>